<feature type="region of interest" description="Disordered" evidence="1">
    <location>
        <begin position="210"/>
        <end position="240"/>
    </location>
</feature>
<proteinExistence type="predicted"/>
<feature type="region of interest" description="Disordered" evidence="1">
    <location>
        <begin position="361"/>
        <end position="412"/>
    </location>
</feature>
<accession>A0A7V8GL71</accession>
<feature type="compositionally biased region" description="Low complexity" evidence="1">
    <location>
        <begin position="1"/>
        <end position="10"/>
    </location>
</feature>
<sequence>MSAIANAVAPAPAPPAPGASGVESAGDGQFSRMLQGGAQQEGTPRTDPANAGDTRPGKRADAAGRDAGHRAAARAPGAEDGEDADPAATAEAGETLRSADAAPDAETAPDNGWPPPGLASLLDPAAAPPPATGAAVAQEAPASSFAGAPSATGATAMPQGLPGAVPAAVAGTADAQAQTQPVADAPAADGARPLPAAAAATAAASTKALPVAEQGTASPAPADPLPVAAAASPAPTASTASTADASAATFVLPPVAPPPAAASAPPLSAPHAPVPQLHGQAFADDIGTHVQWLAGQKIGHAHIRISPQELGPVEIRLRLDGDRISADFTSAQPEVRQALESSLPRLREMLGQHGFQLAHAGVGQQSPQSQRDGNSQAAGTGTGGGHGDAAVGEETAAPPVHSVRRGLLDAYA</sequence>
<evidence type="ECO:0000259" key="2">
    <source>
        <dbReference type="Pfam" id="PF02120"/>
    </source>
</evidence>
<dbReference type="InterPro" id="IPR052563">
    <property type="entry name" value="FliK"/>
</dbReference>
<protein>
    <recommendedName>
        <fullName evidence="2">Flagellar hook-length control protein-like C-terminal domain-containing protein</fullName>
    </recommendedName>
</protein>
<feature type="domain" description="Flagellar hook-length control protein-like C-terminal" evidence="2">
    <location>
        <begin position="289"/>
        <end position="370"/>
    </location>
</feature>
<gene>
    <name evidence="3" type="ORF">B1992_11635</name>
</gene>
<dbReference type="PANTHER" id="PTHR37533:SF2">
    <property type="entry name" value="FLAGELLAR HOOK-LENGTH CONTROL PROTEIN"/>
    <property type="match status" value="1"/>
</dbReference>
<dbReference type="InterPro" id="IPR021136">
    <property type="entry name" value="Flagellar_hook_control-like_C"/>
</dbReference>
<feature type="compositionally biased region" description="Polar residues" evidence="1">
    <location>
        <begin position="363"/>
        <end position="376"/>
    </location>
</feature>
<dbReference type="RefSeq" id="WP_162311666.1">
    <property type="nucleotide sequence ID" value="NZ_JACHGU010000006.1"/>
</dbReference>
<dbReference type="EMBL" id="MWIP01000012">
    <property type="protein sequence ID" value="KAF1685609.1"/>
    <property type="molecule type" value="Genomic_DNA"/>
</dbReference>
<dbReference type="CDD" id="cd17470">
    <property type="entry name" value="T3SS_Flik_C"/>
    <property type="match status" value="1"/>
</dbReference>
<evidence type="ECO:0000256" key="1">
    <source>
        <dbReference type="SAM" id="MobiDB-lite"/>
    </source>
</evidence>
<keyword evidence="4" id="KW-1185">Reference proteome</keyword>
<dbReference type="Gene3D" id="3.30.750.140">
    <property type="match status" value="1"/>
</dbReference>
<dbReference type="InterPro" id="IPR038610">
    <property type="entry name" value="FliK-like_C_sf"/>
</dbReference>
<comment type="caution">
    <text evidence="3">The sequence shown here is derived from an EMBL/GenBank/DDBJ whole genome shotgun (WGS) entry which is preliminary data.</text>
</comment>
<feature type="compositionally biased region" description="Low complexity" evidence="1">
    <location>
        <begin position="86"/>
        <end position="110"/>
    </location>
</feature>
<evidence type="ECO:0000313" key="3">
    <source>
        <dbReference type="EMBL" id="KAF1685609.1"/>
    </source>
</evidence>
<dbReference type="Proteomes" id="UP000462066">
    <property type="component" value="Unassembled WGS sequence"/>
</dbReference>
<dbReference type="AlphaFoldDB" id="A0A7V8GL71"/>
<name>A0A7V8GL71_9GAMM</name>
<feature type="region of interest" description="Disordered" evidence="1">
    <location>
        <begin position="1"/>
        <end position="138"/>
    </location>
</feature>
<reference evidence="3 4" key="1">
    <citation type="submission" date="2017-10" db="EMBL/GenBank/DDBJ databases">
        <title>Whole genome sequencing of Pseudoxanthomonas broegbernensis DSM 12573(T).</title>
        <authorList>
            <person name="Kumar S."/>
            <person name="Bansal K."/>
            <person name="Kaur A."/>
            <person name="Patil P."/>
            <person name="Sharma S."/>
            <person name="Patil P.B."/>
        </authorList>
    </citation>
    <scope>NUCLEOTIDE SEQUENCE [LARGE SCALE GENOMIC DNA]</scope>
    <source>
        <strain evidence="3 4">DSM 12573</strain>
    </source>
</reference>
<dbReference type="PANTHER" id="PTHR37533">
    <property type="entry name" value="FLAGELLAR HOOK-LENGTH CONTROL PROTEIN"/>
    <property type="match status" value="1"/>
</dbReference>
<organism evidence="3 4">
    <name type="scientific">Pseudoxanthomonas broegbernensis</name>
    <dbReference type="NCBI Taxonomy" id="83619"/>
    <lineage>
        <taxon>Bacteria</taxon>
        <taxon>Pseudomonadati</taxon>
        <taxon>Pseudomonadota</taxon>
        <taxon>Gammaproteobacteria</taxon>
        <taxon>Lysobacterales</taxon>
        <taxon>Lysobacteraceae</taxon>
        <taxon>Pseudoxanthomonas</taxon>
    </lineage>
</organism>
<feature type="compositionally biased region" description="Basic and acidic residues" evidence="1">
    <location>
        <begin position="55"/>
        <end position="69"/>
    </location>
</feature>
<dbReference type="Pfam" id="PF02120">
    <property type="entry name" value="Flg_hook"/>
    <property type="match status" value="1"/>
</dbReference>
<evidence type="ECO:0000313" key="4">
    <source>
        <dbReference type="Proteomes" id="UP000462066"/>
    </source>
</evidence>